<accession>A0ABT8AB87</accession>
<comment type="caution">
    <text evidence="2">The sequence shown here is derived from an EMBL/GenBank/DDBJ whole genome shotgun (WGS) entry which is preliminary data.</text>
</comment>
<dbReference type="PROSITE" id="PS50206">
    <property type="entry name" value="RHODANESE_3"/>
    <property type="match status" value="4"/>
</dbReference>
<proteinExistence type="predicted"/>
<dbReference type="Pfam" id="PF00581">
    <property type="entry name" value="Rhodanese"/>
    <property type="match status" value="4"/>
</dbReference>
<feature type="domain" description="Rhodanese" evidence="1">
    <location>
        <begin position="392"/>
        <end position="480"/>
    </location>
</feature>
<keyword evidence="3" id="KW-1185">Reference proteome</keyword>
<dbReference type="InterPro" id="IPR036873">
    <property type="entry name" value="Rhodanese-like_dom_sf"/>
</dbReference>
<feature type="domain" description="Rhodanese" evidence="1">
    <location>
        <begin position="280"/>
        <end position="370"/>
    </location>
</feature>
<dbReference type="PANTHER" id="PTHR44086">
    <property type="entry name" value="THIOSULFATE SULFURTRANSFERASE RDL2, MITOCHONDRIAL-RELATED"/>
    <property type="match status" value="1"/>
</dbReference>
<organism evidence="2 3">
    <name type="scientific">Paeniroseomonas aquatica</name>
    <dbReference type="NCBI Taxonomy" id="373043"/>
    <lineage>
        <taxon>Bacteria</taxon>
        <taxon>Pseudomonadati</taxon>
        <taxon>Pseudomonadota</taxon>
        <taxon>Alphaproteobacteria</taxon>
        <taxon>Acetobacterales</taxon>
        <taxon>Acetobacteraceae</taxon>
        <taxon>Paeniroseomonas</taxon>
    </lineage>
</organism>
<feature type="domain" description="Rhodanese" evidence="1">
    <location>
        <begin position="15"/>
        <end position="111"/>
    </location>
</feature>
<feature type="domain" description="Rhodanese" evidence="1">
    <location>
        <begin position="144"/>
        <end position="235"/>
    </location>
</feature>
<evidence type="ECO:0000313" key="3">
    <source>
        <dbReference type="Proteomes" id="UP001529369"/>
    </source>
</evidence>
<dbReference type="Proteomes" id="UP001529369">
    <property type="component" value="Unassembled WGS sequence"/>
</dbReference>
<dbReference type="RefSeq" id="WP_290318670.1">
    <property type="nucleotide sequence ID" value="NZ_JAUFPN010000182.1"/>
</dbReference>
<dbReference type="Gene3D" id="3.40.250.10">
    <property type="entry name" value="Rhodanese-like domain"/>
    <property type="match status" value="4"/>
</dbReference>
<evidence type="ECO:0000313" key="2">
    <source>
        <dbReference type="EMBL" id="MDN3566716.1"/>
    </source>
</evidence>
<sequence length="533" mass="56519">MRRITPATLKAWINDGQELAILDAREDGEFGRSHLFWANPCGLSRAELRARLLLPRPATRVVCVDGGEQGPTGRPLAEHLAGLLAGIGCTDVAVLDGGTPAWAAAGYVLFSGMNVPSKAFGEWVEHHYHTPSVDPAELKAMMEGGQDMVILDSRPMDEFHRMSIPGAIDVPGGELVYRIGEIAPDPATTIVVNCAGRTRSIMGAESLRSAGIPNKVVALRNGTMGWELAGFSCENGKTASYPRGVPGTLPTALARASAFAEAWGVRRIDRAGLDALLADPARTTHVLDVRDPAEYAAGHLPGSRSAPGGQLVQGTDNWVAVRGARLVLVDDTGVRARMTGGWLRQLGQWEVFVLEDGLEGPLEQGHPAPACPEAAALRPATVAPAELSALLAEGSAQVVQLSRSTDFREGHIPGALWGVRSRLAGLAPRLAGARRVVVAGPDEAIARLAVPELQALAAAPVMLLAGGLAAWKAAGLPLARDRRTPADADCIDAYLRPYDRNDGVEAAMREYLSWEIDLVHEVARDGDARFGTR</sequence>
<reference evidence="3" key="1">
    <citation type="journal article" date="2019" name="Int. J. Syst. Evol. Microbiol.">
        <title>The Global Catalogue of Microorganisms (GCM) 10K type strain sequencing project: providing services to taxonomists for standard genome sequencing and annotation.</title>
        <authorList>
            <consortium name="The Broad Institute Genomics Platform"/>
            <consortium name="The Broad Institute Genome Sequencing Center for Infectious Disease"/>
            <person name="Wu L."/>
            <person name="Ma J."/>
        </authorList>
    </citation>
    <scope>NUCLEOTIDE SEQUENCE [LARGE SCALE GENOMIC DNA]</scope>
    <source>
        <strain evidence="3">CECT 7131</strain>
    </source>
</reference>
<evidence type="ECO:0000259" key="1">
    <source>
        <dbReference type="PROSITE" id="PS50206"/>
    </source>
</evidence>
<dbReference type="PANTHER" id="PTHR44086:SF10">
    <property type="entry name" value="THIOSULFATE SULFURTRANSFERASE_RHODANESE-LIKE DOMAIN-CONTAINING PROTEIN 3"/>
    <property type="match status" value="1"/>
</dbReference>
<dbReference type="InterPro" id="IPR001763">
    <property type="entry name" value="Rhodanese-like_dom"/>
</dbReference>
<protein>
    <submittedName>
        <fullName evidence="2">Rhodanese-like domain-containing protein</fullName>
    </submittedName>
</protein>
<dbReference type="EMBL" id="JAUFPN010000182">
    <property type="protein sequence ID" value="MDN3566716.1"/>
    <property type="molecule type" value="Genomic_DNA"/>
</dbReference>
<dbReference type="SMART" id="SM00450">
    <property type="entry name" value="RHOD"/>
    <property type="match status" value="4"/>
</dbReference>
<dbReference type="SUPFAM" id="SSF52821">
    <property type="entry name" value="Rhodanese/Cell cycle control phosphatase"/>
    <property type="match status" value="4"/>
</dbReference>
<name>A0ABT8AB87_9PROT</name>
<gene>
    <name evidence="2" type="ORF">QWZ14_20265</name>
</gene>